<comment type="similarity">
    <text evidence="9">Belongs to the GSP H family.</text>
</comment>
<name>A0A437RM26_9BURK</name>
<proteinExistence type="inferred from homology"/>
<comment type="caution">
    <text evidence="13">The sequence shown here is derived from an EMBL/GenBank/DDBJ whole genome shotgun (WGS) entry which is preliminary data.</text>
</comment>
<reference evidence="13 14" key="1">
    <citation type="submission" date="2019-01" db="EMBL/GenBank/DDBJ databases">
        <authorList>
            <person name="Chen W.-M."/>
        </authorList>
    </citation>
    <scope>NUCLEOTIDE SEQUENCE [LARGE SCALE GENOMIC DNA]</scope>
    <source>
        <strain evidence="13 14">KYPY4</strain>
    </source>
</reference>
<gene>
    <name evidence="13" type="ORF">EOE66_06700</name>
</gene>
<dbReference type="AlphaFoldDB" id="A0A437RM26"/>
<evidence type="ECO:0000256" key="2">
    <source>
        <dbReference type="ARBA" id="ARBA00021549"/>
    </source>
</evidence>
<evidence type="ECO:0000256" key="9">
    <source>
        <dbReference type="ARBA" id="ARBA00025772"/>
    </source>
</evidence>
<evidence type="ECO:0000256" key="3">
    <source>
        <dbReference type="ARBA" id="ARBA00022475"/>
    </source>
</evidence>
<dbReference type="EMBL" id="SACR01000002">
    <property type="protein sequence ID" value="RVU47819.1"/>
    <property type="molecule type" value="Genomic_DNA"/>
</dbReference>
<evidence type="ECO:0000256" key="11">
    <source>
        <dbReference type="SAM" id="Phobius"/>
    </source>
</evidence>
<keyword evidence="4" id="KW-0488">Methylation</keyword>
<evidence type="ECO:0000256" key="10">
    <source>
        <dbReference type="ARBA" id="ARBA00030775"/>
    </source>
</evidence>
<dbReference type="InterPro" id="IPR022346">
    <property type="entry name" value="T2SS_GspH"/>
</dbReference>
<dbReference type="GO" id="GO:0015627">
    <property type="term" value="C:type II protein secretion system complex"/>
    <property type="evidence" value="ECO:0007669"/>
    <property type="project" value="InterPro"/>
</dbReference>
<evidence type="ECO:0000256" key="6">
    <source>
        <dbReference type="ARBA" id="ARBA00022692"/>
    </source>
</evidence>
<dbReference type="Gene3D" id="3.55.40.10">
    <property type="entry name" value="minor pseudopilin epsh domain"/>
    <property type="match status" value="1"/>
</dbReference>
<evidence type="ECO:0000259" key="12">
    <source>
        <dbReference type="Pfam" id="PF12019"/>
    </source>
</evidence>
<dbReference type="InterPro" id="IPR045584">
    <property type="entry name" value="Pilin-like"/>
</dbReference>
<keyword evidence="5" id="KW-0997">Cell inner membrane</keyword>
<dbReference type="NCBIfam" id="TIGR02532">
    <property type="entry name" value="IV_pilin_GFxxxE"/>
    <property type="match status" value="1"/>
</dbReference>
<dbReference type="RefSeq" id="WP_128228279.1">
    <property type="nucleotide sequence ID" value="NZ_SACR01000002.1"/>
</dbReference>
<dbReference type="InterPro" id="IPR012902">
    <property type="entry name" value="N_methyl_site"/>
</dbReference>
<feature type="domain" description="General secretion pathway GspH" evidence="12">
    <location>
        <begin position="55"/>
        <end position="159"/>
    </location>
</feature>
<evidence type="ECO:0000313" key="14">
    <source>
        <dbReference type="Proteomes" id="UP000285575"/>
    </source>
</evidence>
<evidence type="ECO:0000256" key="8">
    <source>
        <dbReference type="ARBA" id="ARBA00023136"/>
    </source>
</evidence>
<keyword evidence="14" id="KW-1185">Reference proteome</keyword>
<evidence type="ECO:0000256" key="4">
    <source>
        <dbReference type="ARBA" id="ARBA00022481"/>
    </source>
</evidence>
<evidence type="ECO:0000313" key="13">
    <source>
        <dbReference type="EMBL" id="RVU47819.1"/>
    </source>
</evidence>
<comment type="subcellular location">
    <subcellularLocation>
        <location evidence="1">Cell inner membrane</location>
        <topology evidence="1">Single-pass membrane protein</topology>
    </subcellularLocation>
</comment>
<accession>A0A437RM26</accession>
<keyword evidence="3" id="KW-1003">Cell membrane</keyword>
<dbReference type="OrthoDB" id="5956286at2"/>
<dbReference type="Pfam" id="PF07963">
    <property type="entry name" value="N_methyl"/>
    <property type="match status" value="1"/>
</dbReference>
<dbReference type="PROSITE" id="PS00409">
    <property type="entry name" value="PROKAR_NTER_METHYL"/>
    <property type="match status" value="1"/>
</dbReference>
<dbReference type="Proteomes" id="UP000285575">
    <property type="component" value="Unassembled WGS sequence"/>
</dbReference>
<keyword evidence="7 11" id="KW-1133">Transmembrane helix</keyword>
<dbReference type="GO" id="GO:0015628">
    <property type="term" value="P:protein secretion by the type II secretion system"/>
    <property type="evidence" value="ECO:0007669"/>
    <property type="project" value="InterPro"/>
</dbReference>
<evidence type="ECO:0000256" key="7">
    <source>
        <dbReference type="ARBA" id="ARBA00022989"/>
    </source>
</evidence>
<keyword evidence="8 11" id="KW-0472">Membrane</keyword>
<feature type="transmembrane region" description="Helical" evidence="11">
    <location>
        <begin position="21"/>
        <end position="43"/>
    </location>
</feature>
<dbReference type="SUPFAM" id="SSF54523">
    <property type="entry name" value="Pili subunits"/>
    <property type="match status" value="1"/>
</dbReference>
<evidence type="ECO:0000256" key="1">
    <source>
        <dbReference type="ARBA" id="ARBA00004377"/>
    </source>
</evidence>
<evidence type="ECO:0000256" key="5">
    <source>
        <dbReference type="ARBA" id="ARBA00022519"/>
    </source>
</evidence>
<organism evidence="13 14">
    <name type="scientific">Rubrivivax rivuli</name>
    <dbReference type="NCBI Taxonomy" id="1862385"/>
    <lineage>
        <taxon>Bacteria</taxon>
        <taxon>Pseudomonadati</taxon>
        <taxon>Pseudomonadota</taxon>
        <taxon>Betaproteobacteria</taxon>
        <taxon>Burkholderiales</taxon>
        <taxon>Sphaerotilaceae</taxon>
        <taxon>Rubrivivax</taxon>
    </lineage>
</organism>
<dbReference type="GO" id="GO:0005886">
    <property type="term" value="C:plasma membrane"/>
    <property type="evidence" value="ECO:0007669"/>
    <property type="project" value="UniProtKB-SubCell"/>
</dbReference>
<keyword evidence="6 11" id="KW-0812">Transmembrane</keyword>
<protein>
    <recommendedName>
        <fullName evidence="2">Type II secretion system protein H</fullName>
    </recommendedName>
    <alternativeName>
        <fullName evidence="10">General secretion pathway protein H</fullName>
    </alternativeName>
</protein>
<dbReference type="Pfam" id="PF12019">
    <property type="entry name" value="GspH"/>
    <property type="match status" value="1"/>
</dbReference>
<sequence length="177" mass="18440">MLKLVRARCSPGHRQAARGLTLIELMITIAVLAIGLALAAPTFTQQIANYRLRTASESIINGLNYARAEAVRRNSPVSFTLSDTGSGWTVAQVSPATTLQQRAAGDSPGVSATSTTASRAVTFTATGFVDGSGTRMSQINLASSAANTETRRIDIFGGGLIRACDPAVTAAGDPRRC</sequence>